<evidence type="ECO:0000313" key="3">
    <source>
        <dbReference type="Proteomes" id="UP001589643"/>
    </source>
</evidence>
<keyword evidence="1" id="KW-0812">Transmembrane</keyword>
<comment type="caution">
    <text evidence="2">The sequence shown here is derived from an EMBL/GenBank/DDBJ whole genome shotgun (WGS) entry which is preliminary data.</text>
</comment>
<organism evidence="2 3">
    <name type="scientific">Microbacterium plantarum</name>
    <dbReference type="NCBI Taxonomy" id="1816425"/>
    <lineage>
        <taxon>Bacteria</taxon>
        <taxon>Bacillati</taxon>
        <taxon>Actinomycetota</taxon>
        <taxon>Actinomycetes</taxon>
        <taxon>Micrococcales</taxon>
        <taxon>Microbacteriaceae</taxon>
        <taxon>Microbacterium</taxon>
    </lineage>
</organism>
<dbReference type="InterPro" id="IPR010699">
    <property type="entry name" value="DUF1275"/>
</dbReference>
<reference evidence="2 3" key="1">
    <citation type="submission" date="2024-08" db="EMBL/GenBank/DDBJ databases">
        <title>Heavy metals resistant antinobacteria isolated from wastewater.</title>
        <authorList>
            <person name="Roman Ponce B."/>
            <person name="Blanco Mercado M.A."/>
            <person name="Avila Aldana I.N."/>
            <person name="Morales Arrieta S."/>
        </authorList>
    </citation>
    <scope>NUCLEOTIDE SEQUENCE [LARGE SCALE GENOMIC DNA]</scope>
    <source>
        <strain evidence="3">sma-1</strain>
    </source>
</reference>
<dbReference type="EMBL" id="JBHLHV010000001">
    <property type="protein sequence ID" value="MFB8891366.1"/>
    <property type="molecule type" value="Genomic_DNA"/>
</dbReference>
<feature type="transmembrane region" description="Helical" evidence="1">
    <location>
        <begin position="167"/>
        <end position="185"/>
    </location>
</feature>
<keyword evidence="3" id="KW-1185">Reference proteome</keyword>
<dbReference type="PANTHER" id="PTHR37314:SF4">
    <property type="entry name" value="UPF0700 TRANSMEMBRANE PROTEIN YOAK"/>
    <property type="match status" value="1"/>
</dbReference>
<protein>
    <submittedName>
        <fullName evidence="2">YoaK family protein</fullName>
    </submittedName>
</protein>
<dbReference type="Proteomes" id="UP001589643">
    <property type="component" value="Unassembled WGS sequence"/>
</dbReference>
<accession>A0ABV5EN27</accession>
<proteinExistence type="predicted"/>
<feature type="transmembrane region" description="Helical" evidence="1">
    <location>
        <begin position="90"/>
        <end position="113"/>
    </location>
</feature>
<name>A0ABV5EN27_9MICO</name>
<keyword evidence="1" id="KW-1133">Transmembrane helix</keyword>
<dbReference type="Pfam" id="PF06912">
    <property type="entry name" value="DUF1275"/>
    <property type="match status" value="1"/>
</dbReference>
<feature type="transmembrane region" description="Helical" evidence="1">
    <location>
        <begin position="191"/>
        <end position="209"/>
    </location>
</feature>
<dbReference type="RefSeq" id="WP_378715570.1">
    <property type="nucleotide sequence ID" value="NZ_JBHLHV010000001.1"/>
</dbReference>
<gene>
    <name evidence="2" type="ORF">AB7P39_00770</name>
</gene>
<feature type="transmembrane region" description="Helical" evidence="1">
    <location>
        <begin position="55"/>
        <end position="78"/>
    </location>
</feature>
<evidence type="ECO:0000313" key="2">
    <source>
        <dbReference type="EMBL" id="MFB8891366.1"/>
    </source>
</evidence>
<dbReference type="PANTHER" id="PTHR37314">
    <property type="entry name" value="SLR0142 PROTEIN"/>
    <property type="match status" value="1"/>
</dbReference>
<keyword evidence="1" id="KW-0472">Membrane</keyword>
<feature type="transmembrane region" description="Helical" evidence="1">
    <location>
        <begin position="133"/>
        <end position="155"/>
    </location>
</feature>
<feature type="transmembrane region" description="Helical" evidence="1">
    <location>
        <begin position="12"/>
        <end position="35"/>
    </location>
</feature>
<sequence>MVRQLSARRLAVAVALASLAGYLDGCGFILLGGYFVSFMTGNTTRLAVDLAHVDWSAAGLAAALITAFVMGVAAGTALTSPASDRTVHILGVITASAALAAALAPTTAPAVAGSLLAFGMGAANTVLAQRQDVAFGVTYMTGALVKVGQGVVRALRGGDRWGWSRHLLMWAAVAAGAVAGGLASSLLASSALWIATGAAGVLTSAAAVFRMRRGRARTP</sequence>
<evidence type="ECO:0000256" key="1">
    <source>
        <dbReference type="SAM" id="Phobius"/>
    </source>
</evidence>